<sequence length="77" mass="8403">LKIGVMKPDFHSSGKSPLDSDELNKLHIGAHNDFAHSFRKTGLRPSDPGDFPGDKLVILFITSSTVIDNSLKIEVVT</sequence>
<evidence type="ECO:0000313" key="2">
    <source>
        <dbReference type="Proteomes" id="UP001516400"/>
    </source>
</evidence>
<gene>
    <name evidence="1" type="ORF">HHI36_010437</name>
</gene>
<proteinExistence type="predicted"/>
<reference evidence="1 2" key="1">
    <citation type="journal article" date="2021" name="BMC Biol.">
        <title>Horizontally acquired antibacterial genes associated with adaptive radiation of ladybird beetles.</title>
        <authorList>
            <person name="Li H.S."/>
            <person name="Tang X.F."/>
            <person name="Huang Y.H."/>
            <person name="Xu Z.Y."/>
            <person name="Chen M.L."/>
            <person name="Du X.Y."/>
            <person name="Qiu B.Y."/>
            <person name="Chen P.T."/>
            <person name="Zhang W."/>
            <person name="Slipinski A."/>
            <person name="Escalona H.E."/>
            <person name="Waterhouse R.M."/>
            <person name="Zwick A."/>
            <person name="Pang H."/>
        </authorList>
    </citation>
    <scope>NUCLEOTIDE SEQUENCE [LARGE SCALE GENOMIC DNA]</scope>
    <source>
        <strain evidence="1">SYSU2018</strain>
    </source>
</reference>
<organism evidence="1 2">
    <name type="scientific">Cryptolaemus montrouzieri</name>
    <dbReference type="NCBI Taxonomy" id="559131"/>
    <lineage>
        <taxon>Eukaryota</taxon>
        <taxon>Metazoa</taxon>
        <taxon>Ecdysozoa</taxon>
        <taxon>Arthropoda</taxon>
        <taxon>Hexapoda</taxon>
        <taxon>Insecta</taxon>
        <taxon>Pterygota</taxon>
        <taxon>Neoptera</taxon>
        <taxon>Endopterygota</taxon>
        <taxon>Coleoptera</taxon>
        <taxon>Polyphaga</taxon>
        <taxon>Cucujiformia</taxon>
        <taxon>Coccinelloidea</taxon>
        <taxon>Coccinellidae</taxon>
        <taxon>Scymninae</taxon>
        <taxon>Scymnini</taxon>
        <taxon>Cryptolaemus</taxon>
    </lineage>
</organism>
<evidence type="ECO:0000313" key="1">
    <source>
        <dbReference type="EMBL" id="KAL3266257.1"/>
    </source>
</evidence>
<accession>A0ABD2MIQ2</accession>
<comment type="caution">
    <text evidence="1">The sequence shown here is derived from an EMBL/GenBank/DDBJ whole genome shotgun (WGS) entry which is preliminary data.</text>
</comment>
<dbReference type="AlphaFoldDB" id="A0ABD2MIQ2"/>
<feature type="non-terminal residue" evidence="1">
    <location>
        <position position="1"/>
    </location>
</feature>
<name>A0ABD2MIQ2_9CUCU</name>
<keyword evidence="2" id="KW-1185">Reference proteome</keyword>
<protein>
    <submittedName>
        <fullName evidence="1">Uncharacterized protein</fullName>
    </submittedName>
</protein>
<dbReference type="EMBL" id="JABFTP020000001">
    <property type="protein sequence ID" value="KAL3266257.1"/>
    <property type="molecule type" value="Genomic_DNA"/>
</dbReference>
<dbReference type="Proteomes" id="UP001516400">
    <property type="component" value="Unassembled WGS sequence"/>
</dbReference>